<feature type="coiled-coil region" evidence="1">
    <location>
        <begin position="31"/>
        <end position="58"/>
    </location>
</feature>
<gene>
    <name evidence="2" type="ORF">A3A34_00100</name>
</gene>
<organism evidence="2 3">
    <name type="scientific">Candidatus Kaiserbacteria bacterium RIFCSPLOWO2_01_FULL_50_24</name>
    <dbReference type="NCBI Taxonomy" id="1798507"/>
    <lineage>
        <taxon>Bacteria</taxon>
        <taxon>Candidatus Kaiseribacteriota</taxon>
    </lineage>
</organism>
<reference evidence="2 3" key="1">
    <citation type="journal article" date="2016" name="Nat. Commun.">
        <title>Thousands of microbial genomes shed light on interconnected biogeochemical processes in an aquifer system.</title>
        <authorList>
            <person name="Anantharaman K."/>
            <person name="Brown C.T."/>
            <person name="Hug L.A."/>
            <person name="Sharon I."/>
            <person name="Castelle C.J."/>
            <person name="Probst A.J."/>
            <person name="Thomas B.C."/>
            <person name="Singh A."/>
            <person name="Wilkins M.J."/>
            <person name="Karaoz U."/>
            <person name="Brodie E.L."/>
            <person name="Williams K.H."/>
            <person name="Hubbard S.S."/>
            <person name="Banfield J.F."/>
        </authorList>
    </citation>
    <scope>NUCLEOTIDE SEQUENCE [LARGE SCALE GENOMIC DNA]</scope>
</reference>
<comment type="caution">
    <text evidence="2">The sequence shown here is derived from an EMBL/GenBank/DDBJ whole genome shotgun (WGS) entry which is preliminary data.</text>
</comment>
<accession>A0A1F6EQX8</accession>
<dbReference type="InterPro" id="IPR007445">
    <property type="entry name" value="PilO"/>
</dbReference>
<dbReference type="GO" id="GO:0043683">
    <property type="term" value="P:type IV pilus assembly"/>
    <property type="evidence" value="ECO:0007669"/>
    <property type="project" value="InterPro"/>
</dbReference>
<dbReference type="STRING" id="1798507.A3A34_00100"/>
<keyword evidence="1" id="KW-0175">Coiled coil</keyword>
<dbReference type="EMBL" id="MFLU01000006">
    <property type="protein sequence ID" value="OGG76040.1"/>
    <property type="molecule type" value="Genomic_DNA"/>
</dbReference>
<proteinExistence type="predicted"/>
<dbReference type="AlphaFoldDB" id="A0A1F6EQX8"/>
<dbReference type="GO" id="GO:0043107">
    <property type="term" value="P:type IV pilus-dependent motility"/>
    <property type="evidence" value="ECO:0007669"/>
    <property type="project" value="InterPro"/>
</dbReference>
<protein>
    <recommendedName>
        <fullName evidence="4">Pilus assembly protein PilO</fullName>
    </recommendedName>
</protein>
<dbReference type="Gene3D" id="3.30.70.60">
    <property type="match status" value="1"/>
</dbReference>
<evidence type="ECO:0008006" key="4">
    <source>
        <dbReference type="Google" id="ProtNLM"/>
    </source>
</evidence>
<evidence type="ECO:0000256" key="1">
    <source>
        <dbReference type="SAM" id="Coils"/>
    </source>
</evidence>
<name>A0A1F6EQX8_9BACT</name>
<evidence type="ECO:0000313" key="3">
    <source>
        <dbReference type="Proteomes" id="UP000178587"/>
    </source>
</evidence>
<dbReference type="InterPro" id="IPR014717">
    <property type="entry name" value="Transl_elong_EF1B/ribsomal_bS6"/>
</dbReference>
<evidence type="ECO:0000313" key="2">
    <source>
        <dbReference type="EMBL" id="OGG76040.1"/>
    </source>
</evidence>
<dbReference type="Pfam" id="PF04350">
    <property type="entry name" value="PilO"/>
    <property type="match status" value="1"/>
</dbReference>
<dbReference type="Proteomes" id="UP000178587">
    <property type="component" value="Unassembled WGS sequence"/>
</dbReference>
<sequence>MRTILAGAGLILAIAAFFLYTKPAYDSTLVARETIAEYDRALQKAAELQQLKQNLLLRYNDFDSSQIDRLHKLLPDHVDNVRLVLDLDNLAQQYGLALENVVIDSVAAKEDGTTVVGGVSSRNDYDSLTMRFSTNGTYSNFVTFMENLEKSLRVVDLVSLSLESAGTAQPAVGESTEEPVYRFGITLRTYWLK</sequence>